<dbReference type="Pfam" id="PF02365">
    <property type="entry name" value="NAM"/>
    <property type="match status" value="1"/>
</dbReference>
<sequence length="322" mass="36979">MTWCNDSDDQDRGIQLITSTFIRRIVSNETDLVTHDTKLPTQIRTLTCPSCGHNIQFQDQGGINDLPGLPAGVKFDPNDQEILQHLEAKIMFDVPKLHPLIDEFIPTLEGENGICYTHPEKLPGVSKDGQIRHFFHRPSKAYTTGTRKRRKVQTDEEGSETRWHKTGKTRPIFISGVMKGFKKILVLYTNYGRQKKPEKTNWVMHQYHLGNNEEEKDGELVVSKVFYQTQPRQCGNSNSIMKDTYENRMSERNVQDDDNIVSKNVVPTMDYYNCDPFMNYEHVGHNLESSPQLISNLVMQGDDGSSFIRLAMDANKARLDRN</sequence>
<gene>
    <name evidence="10" type="primary">NAC51</name>
</gene>
<evidence type="ECO:0000313" key="10">
    <source>
        <dbReference type="RefSeq" id="XP_004505102.1"/>
    </source>
</evidence>
<feature type="region of interest" description="Disordered" evidence="7">
    <location>
        <begin position="142"/>
        <end position="164"/>
    </location>
</feature>
<evidence type="ECO:0000259" key="8">
    <source>
        <dbReference type="PROSITE" id="PS51005"/>
    </source>
</evidence>
<organism evidence="9 10">
    <name type="scientific">Cicer arietinum</name>
    <name type="common">Chickpea</name>
    <name type="synonym">Garbanzo</name>
    <dbReference type="NCBI Taxonomy" id="3827"/>
    <lineage>
        <taxon>Eukaryota</taxon>
        <taxon>Viridiplantae</taxon>
        <taxon>Streptophyta</taxon>
        <taxon>Embryophyta</taxon>
        <taxon>Tracheophyta</taxon>
        <taxon>Spermatophyta</taxon>
        <taxon>Magnoliopsida</taxon>
        <taxon>eudicotyledons</taxon>
        <taxon>Gunneridae</taxon>
        <taxon>Pentapetalae</taxon>
        <taxon>rosids</taxon>
        <taxon>fabids</taxon>
        <taxon>Fabales</taxon>
        <taxon>Fabaceae</taxon>
        <taxon>Papilionoideae</taxon>
        <taxon>50 kb inversion clade</taxon>
        <taxon>NPAAA clade</taxon>
        <taxon>Hologalegina</taxon>
        <taxon>IRL clade</taxon>
        <taxon>Cicereae</taxon>
        <taxon>Cicer</taxon>
    </lineage>
</organism>
<dbReference type="RefSeq" id="XP_004505102.1">
    <property type="nucleotide sequence ID" value="XM_004505045.3"/>
</dbReference>
<dbReference type="OrthoDB" id="2020306at2759"/>
<dbReference type="PROSITE" id="PS51005">
    <property type="entry name" value="NAC"/>
    <property type="match status" value="1"/>
</dbReference>
<evidence type="ECO:0000256" key="2">
    <source>
        <dbReference type="ARBA" id="ARBA00023015"/>
    </source>
</evidence>
<dbReference type="GO" id="GO:0005634">
    <property type="term" value="C:nucleus"/>
    <property type="evidence" value="ECO:0007669"/>
    <property type="project" value="UniProtKB-SubCell"/>
</dbReference>
<dbReference type="FunFam" id="2.170.150.80:FF:000001">
    <property type="entry name" value="NAC domain-containing protein 73"/>
    <property type="match status" value="1"/>
</dbReference>
<accession>A0A1S2YI07</accession>
<keyword evidence="3" id="KW-0238">DNA-binding</keyword>
<dbReference type="KEGG" id="cam:101493442"/>
<dbReference type="Gene3D" id="2.170.150.80">
    <property type="entry name" value="NAC domain"/>
    <property type="match status" value="1"/>
</dbReference>
<evidence type="ECO:0000256" key="5">
    <source>
        <dbReference type="ARBA" id="ARBA00023163"/>
    </source>
</evidence>
<evidence type="ECO:0000313" key="9">
    <source>
        <dbReference type="Proteomes" id="UP000087171"/>
    </source>
</evidence>
<dbReference type="PaxDb" id="3827-XP_004505101.1"/>
<dbReference type="STRING" id="3827.A0A1S2YI07"/>
<evidence type="ECO:0000256" key="1">
    <source>
        <dbReference type="ARBA" id="ARBA00004123"/>
    </source>
</evidence>
<keyword evidence="5" id="KW-0804">Transcription</keyword>
<evidence type="ECO:0000256" key="3">
    <source>
        <dbReference type="ARBA" id="ARBA00023125"/>
    </source>
</evidence>
<dbReference type="GeneID" id="101493442"/>
<reference evidence="10" key="2">
    <citation type="submission" date="2025-08" db="UniProtKB">
        <authorList>
            <consortium name="RefSeq"/>
        </authorList>
    </citation>
    <scope>IDENTIFICATION</scope>
    <source>
        <tissue evidence="10">Etiolated seedlings</tissue>
    </source>
</reference>
<dbReference type="GO" id="GO:0000976">
    <property type="term" value="F:transcription cis-regulatory region binding"/>
    <property type="evidence" value="ECO:0007669"/>
    <property type="project" value="TreeGrafter"/>
</dbReference>
<dbReference type="SUPFAM" id="SSF101941">
    <property type="entry name" value="NAC domain"/>
    <property type="match status" value="1"/>
</dbReference>
<dbReference type="eggNOG" id="ENOG502QR2Y">
    <property type="taxonomic scope" value="Eukaryota"/>
</dbReference>
<evidence type="ECO:0000256" key="6">
    <source>
        <dbReference type="ARBA" id="ARBA00023242"/>
    </source>
</evidence>
<keyword evidence="6" id="KW-0539">Nucleus</keyword>
<evidence type="ECO:0000256" key="7">
    <source>
        <dbReference type="SAM" id="MobiDB-lite"/>
    </source>
</evidence>
<dbReference type="AlphaFoldDB" id="A0A1S2YI07"/>
<comment type="subcellular location">
    <subcellularLocation>
        <location evidence="1">Nucleus</location>
    </subcellularLocation>
</comment>
<dbReference type="Proteomes" id="UP000087171">
    <property type="component" value="Chromosome Ca6"/>
</dbReference>
<keyword evidence="9" id="KW-1185">Reference proteome</keyword>
<dbReference type="InterPro" id="IPR003441">
    <property type="entry name" value="NAC-dom"/>
</dbReference>
<feature type="domain" description="NAC" evidence="8">
    <location>
        <begin position="69"/>
        <end position="228"/>
    </location>
</feature>
<dbReference type="GO" id="GO:0003700">
    <property type="term" value="F:DNA-binding transcription factor activity"/>
    <property type="evidence" value="ECO:0007669"/>
    <property type="project" value="InterPro"/>
</dbReference>
<keyword evidence="2" id="KW-0805">Transcription regulation</keyword>
<evidence type="ECO:0000256" key="4">
    <source>
        <dbReference type="ARBA" id="ARBA00023159"/>
    </source>
</evidence>
<reference evidence="9" key="1">
    <citation type="journal article" date="2013" name="Nat. Biotechnol.">
        <title>Draft genome sequence of chickpea (Cicer arietinum) provides a resource for trait improvement.</title>
        <authorList>
            <person name="Varshney R.K."/>
            <person name="Song C."/>
            <person name="Saxena R.K."/>
            <person name="Azam S."/>
            <person name="Yu S."/>
            <person name="Sharpe A.G."/>
            <person name="Cannon S."/>
            <person name="Baek J."/>
            <person name="Rosen B.D."/>
            <person name="Tar'an B."/>
            <person name="Millan T."/>
            <person name="Zhang X."/>
            <person name="Ramsay L.D."/>
            <person name="Iwata A."/>
            <person name="Wang Y."/>
            <person name="Nelson W."/>
            <person name="Farmer A.D."/>
            <person name="Gaur P.M."/>
            <person name="Soderlund C."/>
            <person name="Penmetsa R.V."/>
            <person name="Xu C."/>
            <person name="Bharti A.K."/>
            <person name="He W."/>
            <person name="Winter P."/>
            <person name="Zhao S."/>
            <person name="Hane J.K."/>
            <person name="Carrasquilla-Garcia N."/>
            <person name="Condie J.A."/>
            <person name="Upadhyaya H.D."/>
            <person name="Luo M.C."/>
            <person name="Thudi M."/>
            <person name="Gowda C.L."/>
            <person name="Singh N.P."/>
            <person name="Lichtenzveig J."/>
            <person name="Gali K.K."/>
            <person name="Rubio J."/>
            <person name="Nadarajan N."/>
            <person name="Dolezel J."/>
            <person name="Bansal K.C."/>
            <person name="Xu X."/>
            <person name="Edwards D."/>
            <person name="Zhang G."/>
            <person name="Kahl G."/>
            <person name="Gil J."/>
            <person name="Singh K.B."/>
            <person name="Datta S.K."/>
            <person name="Jackson S.A."/>
            <person name="Wang J."/>
            <person name="Cook D.R."/>
        </authorList>
    </citation>
    <scope>NUCLEOTIDE SEQUENCE [LARGE SCALE GENOMIC DNA]</scope>
    <source>
        <strain evidence="9">cv. CDC Frontier</strain>
    </source>
</reference>
<dbReference type="PANTHER" id="PTHR31079">
    <property type="entry name" value="NAC DOMAIN-CONTAINING PROTEIN 73"/>
    <property type="match status" value="1"/>
</dbReference>
<dbReference type="InterPro" id="IPR036093">
    <property type="entry name" value="NAC_dom_sf"/>
</dbReference>
<keyword evidence="4" id="KW-0010">Activator</keyword>
<dbReference type="GO" id="GO:0045893">
    <property type="term" value="P:positive regulation of DNA-templated transcription"/>
    <property type="evidence" value="ECO:0007669"/>
    <property type="project" value="UniProtKB-ARBA"/>
</dbReference>
<name>A0A1S2YI07_CICAR</name>
<proteinExistence type="predicted"/>
<protein>
    <submittedName>
        <fullName evidence="10">NAC domain-containing protein 10</fullName>
    </submittedName>
</protein>
<dbReference type="InterPro" id="IPR044799">
    <property type="entry name" value="SOG1-like"/>
</dbReference>
<dbReference type="PANTHER" id="PTHR31079:SF20">
    <property type="entry name" value="NAC DOMAIN-CONTAINING PROTEIN 10"/>
    <property type="match status" value="1"/>
</dbReference>